<dbReference type="InterPro" id="IPR032249">
    <property type="entry name" value="DUF4824"/>
</dbReference>
<evidence type="ECO:0000313" key="2">
    <source>
        <dbReference type="EMBL" id="MDM5271902.1"/>
    </source>
</evidence>
<feature type="transmembrane region" description="Helical" evidence="1">
    <location>
        <begin position="9"/>
        <end position="29"/>
    </location>
</feature>
<keyword evidence="1" id="KW-0812">Transmembrane</keyword>
<sequence length="291" mass="33906">MKNHYAKKLFLIAFLVLAATNLFVLFGVYTNRSGEPQSTLILTERELQAPYQISEENSGLALNIIWRSLGKKNEHQRFRSWYTPQWLDAEKLRSLGFDIDSFIDKEYNDEYYHAYSSTKECFIVLEYNAEAYNTLLEEVLEELKVQEDALKSDPDNKATQDLYKSEKARLQSVQNYDTRLYAIDAGTDPQVLRENYSDGSKYIITKAQIRASYIHDTKEVNGFISRLSVVQVHVPTKFRQVIDPILHYKQKSGTSFRTHDITTSHAPRYKVTIAYGKRYEPWIVSIEPFKK</sequence>
<reference evidence="2" key="1">
    <citation type="submission" date="2023-01" db="EMBL/GenBank/DDBJ databases">
        <title>Sulfurovum sp. zt1-1 genome assembly.</title>
        <authorList>
            <person name="Wang J."/>
        </authorList>
    </citation>
    <scope>NUCLEOTIDE SEQUENCE</scope>
    <source>
        <strain evidence="2">Zt1-1</strain>
    </source>
</reference>
<keyword evidence="1" id="KW-1133">Transmembrane helix</keyword>
<dbReference type="EMBL" id="JAQIBD010000002">
    <property type="protein sequence ID" value="MDM5271902.1"/>
    <property type="molecule type" value="Genomic_DNA"/>
</dbReference>
<name>A0ABT7QYI2_9BACT</name>
<protein>
    <submittedName>
        <fullName evidence="2">DUF4824 family protein</fullName>
    </submittedName>
</protein>
<comment type="caution">
    <text evidence="2">The sequence shown here is derived from an EMBL/GenBank/DDBJ whole genome shotgun (WGS) entry which is preliminary data.</text>
</comment>
<dbReference type="RefSeq" id="WP_289413625.1">
    <property type="nucleotide sequence ID" value="NZ_JAQIBD010000002.1"/>
</dbReference>
<evidence type="ECO:0000313" key="3">
    <source>
        <dbReference type="Proteomes" id="UP001169069"/>
    </source>
</evidence>
<dbReference type="Proteomes" id="UP001169069">
    <property type="component" value="Unassembled WGS sequence"/>
</dbReference>
<keyword evidence="1" id="KW-0472">Membrane</keyword>
<organism evidence="2 3">
    <name type="scientific">Sulfurovum zhangzhouensis</name>
    <dbReference type="NCBI Taxonomy" id="3019067"/>
    <lineage>
        <taxon>Bacteria</taxon>
        <taxon>Pseudomonadati</taxon>
        <taxon>Campylobacterota</taxon>
        <taxon>Epsilonproteobacteria</taxon>
        <taxon>Campylobacterales</taxon>
        <taxon>Sulfurovaceae</taxon>
        <taxon>Sulfurovum</taxon>
    </lineage>
</organism>
<accession>A0ABT7QYI2</accession>
<evidence type="ECO:0000256" key="1">
    <source>
        <dbReference type="SAM" id="Phobius"/>
    </source>
</evidence>
<dbReference type="Pfam" id="PF16106">
    <property type="entry name" value="DUF4824"/>
    <property type="match status" value="1"/>
</dbReference>
<keyword evidence="3" id="KW-1185">Reference proteome</keyword>
<gene>
    <name evidence="2" type="ORF">PGH07_06905</name>
</gene>
<proteinExistence type="predicted"/>